<evidence type="ECO:0000256" key="7">
    <source>
        <dbReference type="ARBA" id="ARBA00038765"/>
    </source>
</evidence>
<comment type="function">
    <text evidence="6">Trans-Golgi-associated GTPase that regulates protein sorting. Controls the targeting of ARL1 and its effector to the trans-Golgi. Required for the lipidation of chylomicrons in the intestine and required for VLDL lipidation in the liver.</text>
</comment>
<dbReference type="PRINTS" id="PR00449">
    <property type="entry name" value="RASTRNSFRMNG"/>
</dbReference>
<evidence type="ECO:0000256" key="9">
    <source>
        <dbReference type="PIRSR" id="PIRSR606689-1"/>
    </source>
</evidence>
<evidence type="ECO:0000256" key="8">
    <source>
        <dbReference type="ARBA" id="ARBA00039478"/>
    </source>
</evidence>
<evidence type="ECO:0000256" key="2">
    <source>
        <dbReference type="ARBA" id="ARBA00022741"/>
    </source>
</evidence>
<evidence type="ECO:0000256" key="6">
    <source>
        <dbReference type="ARBA" id="ARBA00037377"/>
    </source>
</evidence>
<feature type="binding site" evidence="10">
    <location>
        <position position="47"/>
    </location>
    <ligand>
        <name>Mg(2+)</name>
        <dbReference type="ChEBI" id="CHEBI:18420"/>
    </ligand>
</feature>
<dbReference type="SMART" id="SM00177">
    <property type="entry name" value="ARF"/>
    <property type="match status" value="1"/>
</dbReference>
<dbReference type="GO" id="GO:0005525">
    <property type="term" value="F:GTP binding"/>
    <property type="evidence" value="ECO:0007669"/>
    <property type="project" value="UniProtKB-KW"/>
</dbReference>
<feature type="binding site" evidence="9">
    <location>
        <begin position="40"/>
        <end position="47"/>
    </location>
    <ligand>
        <name>GTP</name>
        <dbReference type="ChEBI" id="CHEBI:37565"/>
    </ligand>
</feature>
<gene>
    <name evidence="11" type="ORF">CGI_10004926</name>
</gene>
<sequence length="218" mass="24917">MNTNLFSNYHHFQTRLMYTLLSGLWKYTFQKDEYNVLILGLDNAGKTTYLEQTKIKFTKNYQGMNLNKITTTVGLNIGKIDIGHVRLNFWDLGGQEELQSLWDKYFAESHAVIYIVDSSDTERIDESKDAFEKMISNAQLQGVPLLVLANKQDLQECMTVPSVKQVFFETSEKFGGRDCNIMGISALKGEGVREGILWLVESIKNNSVVRPPMQKEIT</sequence>
<dbReference type="InParanoid" id="K1RKD6"/>
<dbReference type="GO" id="GO:0003924">
    <property type="term" value="F:GTPase activity"/>
    <property type="evidence" value="ECO:0007669"/>
    <property type="project" value="InterPro"/>
</dbReference>
<feature type="binding site" evidence="10">
    <location>
        <position position="72"/>
    </location>
    <ligand>
        <name>Mg(2+)</name>
        <dbReference type="ChEBI" id="CHEBI:18420"/>
    </ligand>
</feature>
<feature type="binding site" evidence="9">
    <location>
        <position position="94"/>
    </location>
    <ligand>
        <name>GTP</name>
        <dbReference type="ChEBI" id="CHEBI:37565"/>
    </ligand>
</feature>
<keyword evidence="3" id="KW-0007">Acetylation</keyword>
<dbReference type="PANTHER" id="PTHR45909">
    <property type="entry name" value="ADP-RIBOSYLATION FACTOR-RELATED PROTEIN 1"/>
    <property type="match status" value="1"/>
</dbReference>
<dbReference type="GO" id="GO:0046872">
    <property type="term" value="F:metal ion binding"/>
    <property type="evidence" value="ECO:0007669"/>
    <property type="project" value="UniProtKB-KW"/>
</dbReference>
<dbReference type="SUPFAM" id="SSF52540">
    <property type="entry name" value="P-loop containing nucleoside triphosphate hydrolases"/>
    <property type="match status" value="1"/>
</dbReference>
<dbReference type="Pfam" id="PF00025">
    <property type="entry name" value="Arf"/>
    <property type="match status" value="1"/>
</dbReference>
<keyword evidence="10" id="KW-0460">Magnesium</keyword>
<organism evidence="11">
    <name type="scientific">Magallana gigas</name>
    <name type="common">Pacific oyster</name>
    <name type="synonym">Crassostrea gigas</name>
    <dbReference type="NCBI Taxonomy" id="29159"/>
    <lineage>
        <taxon>Eukaryota</taxon>
        <taxon>Metazoa</taxon>
        <taxon>Spiralia</taxon>
        <taxon>Lophotrochozoa</taxon>
        <taxon>Mollusca</taxon>
        <taxon>Bivalvia</taxon>
        <taxon>Autobranchia</taxon>
        <taxon>Pteriomorphia</taxon>
        <taxon>Ostreida</taxon>
        <taxon>Ostreoidea</taxon>
        <taxon>Ostreidae</taxon>
        <taxon>Magallana</taxon>
    </lineage>
</organism>
<dbReference type="EMBL" id="JH818392">
    <property type="protein sequence ID" value="EKC34761.1"/>
    <property type="molecule type" value="Genomic_DNA"/>
</dbReference>
<dbReference type="PROSITE" id="PS51417">
    <property type="entry name" value="ARF"/>
    <property type="match status" value="1"/>
</dbReference>
<dbReference type="CDD" id="cd04160">
    <property type="entry name" value="Arfrp1"/>
    <property type="match status" value="1"/>
</dbReference>
<keyword evidence="10" id="KW-0479">Metal-binding</keyword>
<comment type="subcellular location">
    <subcellularLocation>
        <location evidence="1">Golgi apparatus</location>
        <location evidence="1">trans-Golgi network</location>
    </subcellularLocation>
</comment>
<dbReference type="FunFam" id="3.40.50.300:FF:000509">
    <property type="entry name" value="ADP-ribosylation factor-related protein 1"/>
    <property type="match status" value="1"/>
</dbReference>
<dbReference type="HOGENOM" id="CLU_040729_7_2_1"/>
<dbReference type="SMART" id="SM00175">
    <property type="entry name" value="RAB"/>
    <property type="match status" value="1"/>
</dbReference>
<dbReference type="GO" id="GO:0006886">
    <property type="term" value="P:intracellular protein transport"/>
    <property type="evidence" value="ECO:0007669"/>
    <property type="project" value="TreeGrafter"/>
</dbReference>
<dbReference type="PROSITE" id="PS51419">
    <property type="entry name" value="RAB"/>
    <property type="match status" value="1"/>
</dbReference>
<dbReference type="AlphaFoldDB" id="K1RKD6"/>
<dbReference type="PANTHER" id="PTHR45909:SF1">
    <property type="entry name" value="ADP-RIBOSYLATION FACTOR-RELATED PROTEIN 1"/>
    <property type="match status" value="1"/>
</dbReference>
<comment type="subunit">
    <text evidence="7">Interacts with SYS1.</text>
</comment>
<feature type="binding site" evidence="9">
    <location>
        <begin position="150"/>
        <end position="153"/>
    </location>
    <ligand>
        <name>GTP</name>
        <dbReference type="ChEBI" id="CHEBI:37565"/>
    </ligand>
</feature>
<evidence type="ECO:0000256" key="3">
    <source>
        <dbReference type="ARBA" id="ARBA00022990"/>
    </source>
</evidence>
<protein>
    <recommendedName>
        <fullName evidence="8">ADP-ribosylation factor-related protein 1</fullName>
    </recommendedName>
</protein>
<evidence type="ECO:0000256" key="10">
    <source>
        <dbReference type="PIRSR" id="PIRSR606689-2"/>
    </source>
</evidence>
<dbReference type="InterPro" id="IPR024156">
    <property type="entry name" value="Small_GTPase_ARF"/>
</dbReference>
<reference evidence="11" key="1">
    <citation type="journal article" date="2012" name="Nature">
        <title>The oyster genome reveals stress adaptation and complexity of shell formation.</title>
        <authorList>
            <person name="Zhang G."/>
            <person name="Fang X."/>
            <person name="Guo X."/>
            <person name="Li L."/>
            <person name="Luo R."/>
            <person name="Xu F."/>
            <person name="Yang P."/>
            <person name="Zhang L."/>
            <person name="Wang X."/>
            <person name="Qi H."/>
            <person name="Xiong Z."/>
            <person name="Que H."/>
            <person name="Xie Y."/>
            <person name="Holland P.W."/>
            <person name="Paps J."/>
            <person name="Zhu Y."/>
            <person name="Wu F."/>
            <person name="Chen Y."/>
            <person name="Wang J."/>
            <person name="Peng C."/>
            <person name="Meng J."/>
            <person name="Yang L."/>
            <person name="Liu J."/>
            <person name="Wen B."/>
            <person name="Zhang N."/>
            <person name="Huang Z."/>
            <person name="Zhu Q."/>
            <person name="Feng Y."/>
            <person name="Mount A."/>
            <person name="Hedgecock D."/>
            <person name="Xu Z."/>
            <person name="Liu Y."/>
            <person name="Domazet-Loso T."/>
            <person name="Du Y."/>
            <person name="Sun X."/>
            <person name="Zhang S."/>
            <person name="Liu B."/>
            <person name="Cheng P."/>
            <person name="Jiang X."/>
            <person name="Li J."/>
            <person name="Fan D."/>
            <person name="Wang W."/>
            <person name="Fu W."/>
            <person name="Wang T."/>
            <person name="Wang B."/>
            <person name="Zhang J."/>
            <person name="Peng Z."/>
            <person name="Li Y."/>
            <person name="Li N."/>
            <person name="Wang J."/>
            <person name="Chen M."/>
            <person name="He Y."/>
            <person name="Tan F."/>
            <person name="Song X."/>
            <person name="Zheng Q."/>
            <person name="Huang R."/>
            <person name="Yang H."/>
            <person name="Du X."/>
            <person name="Chen L."/>
            <person name="Yang M."/>
            <person name="Gaffney P.M."/>
            <person name="Wang S."/>
            <person name="Luo L."/>
            <person name="She Z."/>
            <person name="Ming Y."/>
            <person name="Huang W."/>
            <person name="Zhang S."/>
            <person name="Huang B."/>
            <person name="Zhang Y."/>
            <person name="Qu T."/>
            <person name="Ni P."/>
            <person name="Miao G."/>
            <person name="Wang J."/>
            <person name="Wang Q."/>
            <person name="Steinberg C.E."/>
            <person name="Wang H."/>
            <person name="Li N."/>
            <person name="Qian L."/>
            <person name="Zhang G."/>
            <person name="Li Y."/>
            <person name="Yang H."/>
            <person name="Liu X."/>
            <person name="Wang J."/>
            <person name="Yin Y."/>
            <person name="Wang J."/>
        </authorList>
    </citation>
    <scope>NUCLEOTIDE SEQUENCE [LARGE SCALE GENOMIC DNA]</scope>
    <source>
        <strain evidence="11">05x7-T-G4-1.051#20</strain>
    </source>
</reference>
<dbReference type="GO" id="GO:0034067">
    <property type="term" value="P:protein localization to Golgi apparatus"/>
    <property type="evidence" value="ECO:0007669"/>
    <property type="project" value="TreeGrafter"/>
</dbReference>
<dbReference type="SMART" id="SM00178">
    <property type="entry name" value="SAR"/>
    <property type="match status" value="1"/>
</dbReference>
<dbReference type="GO" id="GO:0016020">
    <property type="term" value="C:membrane"/>
    <property type="evidence" value="ECO:0007669"/>
    <property type="project" value="UniProtKB-ARBA"/>
</dbReference>
<name>K1RKD6_MAGGI</name>
<dbReference type="GO" id="GO:0005794">
    <property type="term" value="C:Golgi apparatus"/>
    <property type="evidence" value="ECO:0007669"/>
    <property type="project" value="UniProtKB-SubCell"/>
</dbReference>
<dbReference type="InterPro" id="IPR006689">
    <property type="entry name" value="Small_GTPase_ARF/SAR"/>
</dbReference>
<evidence type="ECO:0000256" key="5">
    <source>
        <dbReference type="ARBA" id="ARBA00023134"/>
    </source>
</evidence>
<keyword evidence="4" id="KW-0333">Golgi apparatus</keyword>
<dbReference type="InterPro" id="IPR005225">
    <property type="entry name" value="Small_GTP-bd"/>
</dbReference>
<dbReference type="Gene3D" id="3.40.50.300">
    <property type="entry name" value="P-loop containing nucleotide triphosphate hydrolases"/>
    <property type="match status" value="1"/>
</dbReference>
<keyword evidence="5 9" id="KW-0342">GTP-binding</keyword>
<dbReference type="NCBIfam" id="TIGR00231">
    <property type="entry name" value="small_GTP"/>
    <property type="match status" value="1"/>
</dbReference>
<dbReference type="InterPro" id="IPR027417">
    <property type="entry name" value="P-loop_NTPase"/>
</dbReference>
<accession>K1RKD6</accession>
<evidence type="ECO:0000313" key="11">
    <source>
        <dbReference type="EMBL" id="EKC34761.1"/>
    </source>
</evidence>
<dbReference type="GO" id="GO:0043001">
    <property type="term" value="P:Golgi to plasma membrane protein transport"/>
    <property type="evidence" value="ECO:0007669"/>
    <property type="project" value="TreeGrafter"/>
</dbReference>
<keyword evidence="2 9" id="KW-0547">Nucleotide-binding</keyword>
<evidence type="ECO:0000256" key="4">
    <source>
        <dbReference type="ARBA" id="ARBA00023034"/>
    </source>
</evidence>
<evidence type="ECO:0000256" key="1">
    <source>
        <dbReference type="ARBA" id="ARBA00004601"/>
    </source>
</evidence>
<dbReference type="FunCoup" id="K1RKD6">
    <property type="interactions" value="1489"/>
</dbReference>
<proteinExistence type="predicted"/>